<dbReference type="Proteomes" id="UP000720189">
    <property type="component" value="Unassembled WGS sequence"/>
</dbReference>
<protein>
    <submittedName>
        <fullName evidence="1">Uncharacterized protein</fullName>
    </submittedName>
</protein>
<evidence type="ECO:0000313" key="2">
    <source>
        <dbReference type="Proteomes" id="UP000720189"/>
    </source>
</evidence>
<dbReference type="AlphaFoldDB" id="A0A9P9GTN0"/>
<accession>A0A9P9GTN0</accession>
<dbReference type="EMBL" id="JAGMUX010000011">
    <property type="protein sequence ID" value="KAH7244532.1"/>
    <property type="molecule type" value="Genomic_DNA"/>
</dbReference>
<keyword evidence="2" id="KW-1185">Reference proteome</keyword>
<name>A0A9P9GTN0_FUSRE</name>
<dbReference type="OrthoDB" id="4914466at2759"/>
<sequence length="286" mass="32409">MEAAKSRSALCASKIVSSNPLDSFRRLAHLFVSTEDSKILKERYEKFAGLEGPIGADRNFADSPEWTGRNNPSHTDSLFINTTQVIYCAPDLGEYDDGLNGPKKWDNARQRVLADKSALVLIQKDIAAQGWDDKNLKVEATTITAPPTLLTREEAARISDTITFNPIWLEHRIQEGGLFFSDETFEKMKKKGALAELKKEWKDGKRATPIDSLIEDLSVTLHHEMFHLSAFGSHNDLPAPDPRAYFWMNNIEYRFRDNPELMAILALIFDLKQNRKVTVNKDGELK</sequence>
<dbReference type="GeneID" id="70229725"/>
<dbReference type="RefSeq" id="XP_046047755.1">
    <property type="nucleotide sequence ID" value="XM_046199771.1"/>
</dbReference>
<gene>
    <name evidence="1" type="ORF">BKA55DRAFT_692333</name>
</gene>
<comment type="caution">
    <text evidence="1">The sequence shown here is derived from an EMBL/GenBank/DDBJ whole genome shotgun (WGS) entry which is preliminary data.</text>
</comment>
<organism evidence="1 2">
    <name type="scientific">Fusarium redolens</name>
    <dbReference type="NCBI Taxonomy" id="48865"/>
    <lineage>
        <taxon>Eukaryota</taxon>
        <taxon>Fungi</taxon>
        <taxon>Dikarya</taxon>
        <taxon>Ascomycota</taxon>
        <taxon>Pezizomycotina</taxon>
        <taxon>Sordariomycetes</taxon>
        <taxon>Hypocreomycetidae</taxon>
        <taxon>Hypocreales</taxon>
        <taxon>Nectriaceae</taxon>
        <taxon>Fusarium</taxon>
        <taxon>Fusarium redolens species complex</taxon>
    </lineage>
</organism>
<evidence type="ECO:0000313" key="1">
    <source>
        <dbReference type="EMBL" id="KAH7244532.1"/>
    </source>
</evidence>
<proteinExistence type="predicted"/>
<reference evidence="1" key="1">
    <citation type="journal article" date="2021" name="Nat. Commun.">
        <title>Genetic determinants of endophytism in the Arabidopsis root mycobiome.</title>
        <authorList>
            <person name="Mesny F."/>
            <person name="Miyauchi S."/>
            <person name="Thiergart T."/>
            <person name="Pickel B."/>
            <person name="Atanasova L."/>
            <person name="Karlsson M."/>
            <person name="Huettel B."/>
            <person name="Barry K.W."/>
            <person name="Haridas S."/>
            <person name="Chen C."/>
            <person name="Bauer D."/>
            <person name="Andreopoulos W."/>
            <person name="Pangilinan J."/>
            <person name="LaButti K."/>
            <person name="Riley R."/>
            <person name="Lipzen A."/>
            <person name="Clum A."/>
            <person name="Drula E."/>
            <person name="Henrissat B."/>
            <person name="Kohler A."/>
            <person name="Grigoriev I.V."/>
            <person name="Martin F.M."/>
            <person name="Hacquard S."/>
        </authorList>
    </citation>
    <scope>NUCLEOTIDE SEQUENCE</scope>
    <source>
        <strain evidence="1">MPI-CAGE-AT-0023</strain>
    </source>
</reference>